<sequence>MESPVSLYPAEPPVGGWGDLDVFDEFLRWSVSHGASDIKITPTDPISLSISGAWWAVTRRALKSFIRHEFRLCRTQQTLSHEVKSRYDCQKGKTRF</sequence>
<dbReference type="Proteomes" id="UP000095342">
    <property type="component" value="Chromosome"/>
</dbReference>
<gene>
    <name evidence="1" type="ORF">BJI67_10800</name>
</gene>
<evidence type="ECO:0000313" key="1">
    <source>
        <dbReference type="EMBL" id="AOV17483.1"/>
    </source>
</evidence>
<keyword evidence="2" id="KW-1185">Reference proteome</keyword>
<reference evidence="1 2" key="1">
    <citation type="submission" date="2016-09" db="EMBL/GenBank/DDBJ databases">
        <title>Acidihalobacter prosperus V6 (DSM14174).</title>
        <authorList>
            <person name="Khaleque H.N."/>
            <person name="Ramsay J.P."/>
            <person name="Murphy R.J.T."/>
            <person name="Kaksonen A.H."/>
            <person name="Boxall N.J."/>
            <person name="Watkin E.L.J."/>
        </authorList>
    </citation>
    <scope>NUCLEOTIDE SEQUENCE [LARGE SCALE GENOMIC DNA]</scope>
    <source>
        <strain evidence="1 2">V6</strain>
    </source>
</reference>
<organism evidence="1 2">
    <name type="scientific">Acidihalobacter aeolianus</name>
    <dbReference type="NCBI Taxonomy" id="2792603"/>
    <lineage>
        <taxon>Bacteria</taxon>
        <taxon>Pseudomonadati</taxon>
        <taxon>Pseudomonadota</taxon>
        <taxon>Gammaproteobacteria</taxon>
        <taxon>Chromatiales</taxon>
        <taxon>Ectothiorhodospiraceae</taxon>
        <taxon>Acidihalobacter</taxon>
    </lineage>
</organism>
<protein>
    <submittedName>
        <fullName evidence="1">Uncharacterized protein</fullName>
    </submittedName>
</protein>
<dbReference type="KEGG" id="aaeo:BJI67_10800"/>
<name>A0A1D8K939_9GAMM</name>
<evidence type="ECO:0000313" key="2">
    <source>
        <dbReference type="Proteomes" id="UP000095342"/>
    </source>
</evidence>
<accession>A0A1D8K939</accession>
<dbReference type="EMBL" id="CP017448">
    <property type="protein sequence ID" value="AOV17483.1"/>
    <property type="molecule type" value="Genomic_DNA"/>
</dbReference>
<dbReference type="AlphaFoldDB" id="A0A1D8K939"/>
<proteinExistence type="predicted"/>